<feature type="transmembrane region" description="Helical" evidence="1">
    <location>
        <begin position="34"/>
        <end position="55"/>
    </location>
</feature>
<evidence type="ECO:0000256" key="1">
    <source>
        <dbReference type="SAM" id="Phobius"/>
    </source>
</evidence>
<keyword evidence="1" id="KW-0472">Membrane</keyword>
<keyword evidence="1" id="KW-1133">Transmembrane helix</keyword>
<name>A0A0F9I3C0_9ZZZZ</name>
<protein>
    <submittedName>
        <fullName evidence="2">Uncharacterized protein</fullName>
    </submittedName>
</protein>
<feature type="transmembrane region" description="Helical" evidence="1">
    <location>
        <begin position="12"/>
        <end position="28"/>
    </location>
</feature>
<comment type="caution">
    <text evidence="2">The sequence shown here is derived from an EMBL/GenBank/DDBJ whole genome shotgun (WGS) entry which is preliminary data.</text>
</comment>
<accession>A0A0F9I3C0</accession>
<sequence>MNDKPKIEGWRKMGIGVGAIAALTTFKATMDFKIAVIIGIVAIFGIAVQGVLDYVKKEISKTD</sequence>
<organism evidence="2">
    <name type="scientific">marine sediment metagenome</name>
    <dbReference type="NCBI Taxonomy" id="412755"/>
    <lineage>
        <taxon>unclassified sequences</taxon>
        <taxon>metagenomes</taxon>
        <taxon>ecological metagenomes</taxon>
    </lineage>
</organism>
<reference evidence="2" key="1">
    <citation type="journal article" date="2015" name="Nature">
        <title>Complex archaea that bridge the gap between prokaryotes and eukaryotes.</title>
        <authorList>
            <person name="Spang A."/>
            <person name="Saw J.H."/>
            <person name="Jorgensen S.L."/>
            <person name="Zaremba-Niedzwiedzka K."/>
            <person name="Martijn J."/>
            <person name="Lind A.E."/>
            <person name="van Eijk R."/>
            <person name="Schleper C."/>
            <person name="Guy L."/>
            <person name="Ettema T.J."/>
        </authorList>
    </citation>
    <scope>NUCLEOTIDE SEQUENCE</scope>
</reference>
<keyword evidence="1" id="KW-0812">Transmembrane</keyword>
<dbReference type="AlphaFoldDB" id="A0A0F9I3C0"/>
<proteinExistence type="predicted"/>
<dbReference type="EMBL" id="LAZR01013406">
    <property type="protein sequence ID" value="KKM22101.1"/>
    <property type="molecule type" value="Genomic_DNA"/>
</dbReference>
<evidence type="ECO:0000313" key="2">
    <source>
        <dbReference type="EMBL" id="KKM22101.1"/>
    </source>
</evidence>
<gene>
    <name evidence="2" type="ORF">LCGC14_1628760</name>
</gene>